<dbReference type="GO" id="GO:0050660">
    <property type="term" value="F:flavin adenine dinucleotide binding"/>
    <property type="evidence" value="ECO:0007669"/>
    <property type="project" value="TreeGrafter"/>
</dbReference>
<dbReference type="Gene3D" id="3.90.660.10">
    <property type="match status" value="1"/>
</dbReference>
<dbReference type="EC" id="1.4.3.-" evidence="13"/>
<evidence type="ECO:0000256" key="11">
    <source>
        <dbReference type="ARBA" id="ARBA00048448"/>
    </source>
</evidence>
<evidence type="ECO:0000256" key="10">
    <source>
        <dbReference type="ARBA" id="ARBA00023136"/>
    </source>
</evidence>
<evidence type="ECO:0000259" key="14">
    <source>
        <dbReference type="Pfam" id="PF01593"/>
    </source>
</evidence>
<dbReference type="EMBL" id="ON595525">
    <property type="protein sequence ID" value="UXK97412.1"/>
    <property type="molecule type" value="mRNA"/>
</dbReference>
<sequence length="544" mass="61011">MSRDEFSDSSVVKLTFASTAVQGGSMNQYKAEVIVVGGGLSGLSAAKLLREQGVDVVVLEARDRVGGRTFTIQNDKVRYVDLGGAYVGPTQNRLLRLAREFGVKTFLTNEVEDLAFFSRGGMKRFRGTFPPMGGLLSWLDMNNLFRTIDRLGEEIPLDAPWTAPHAAEWDSMTMQQFFDKHCWTRSTKTFMTMFVNVNVTSEPTEVSALWFLWYIANCGGMNRIFSTENGGQERKFVGGSQQISIKMAEKIGNDRVLLNHPVSKIEHKPSEVVVQDVNGNRYTAKYVIIAAPLPIQNKIIYDPPLPSLRNQLLQRAPMGSVIKTFMYYSTPFWRRKGLCGSSAIDDKDGLVGFTLDHVMPDGSHPALMGFILADKARRYVELTPDERKSRIAHLYSKVFQTDEALHPVHYEEKDWLGEQWSGGCYTTMMPPGFLTKFGSYLRRPIGRMYFAGTETATQWSGYMDGAVQAGERAAREILHTMGKIRADQIWQSEPEDMEVKPRPFNVSFWESNAPSVPGLLKLLGLTSLLSAAGAGGFVYYKYLR</sequence>
<comment type="cofactor">
    <cofactor evidence="1 13">
        <name>FAD</name>
        <dbReference type="ChEBI" id="CHEBI:57692"/>
    </cofactor>
</comment>
<dbReference type="GO" id="GO:0097621">
    <property type="term" value="F:monoamine oxidase activity"/>
    <property type="evidence" value="ECO:0007669"/>
    <property type="project" value="UniProtKB-EC"/>
</dbReference>
<comment type="similarity">
    <text evidence="3 13">Belongs to the flavin monoamine oxidase family.</text>
</comment>
<keyword evidence="6 13" id="KW-0274">FAD</keyword>
<name>A0A977R1B8_HALDH</name>
<evidence type="ECO:0000256" key="9">
    <source>
        <dbReference type="ARBA" id="ARBA00023128"/>
    </source>
</evidence>
<evidence type="ECO:0000256" key="13">
    <source>
        <dbReference type="RuleBase" id="RU362067"/>
    </source>
</evidence>
<keyword evidence="4 13" id="KW-0285">Flavoprotein</keyword>
<evidence type="ECO:0000256" key="4">
    <source>
        <dbReference type="ARBA" id="ARBA00022630"/>
    </source>
</evidence>
<evidence type="ECO:0000313" key="15">
    <source>
        <dbReference type="EMBL" id="UXK97412.1"/>
    </source>
</evidence>
<dbReference type="InterPro" id="IPR050703">
    <property type="entry name" value="Flavin_MAO"/>
</dbReference>
<accession>A0A977R1B8</accession>
<dbReference type="SUPFAM" id="SSF54373">
    <property type="entry name" value="FAD-linked reductases, C-terminal domain"/>
    <property type="match status" value="1"/>
</dbReference>
<dbReference type="PANTHER" id="PTHR43563:SF23">
    <property type="entry name" value="AMINE OXIDASE"/>
    <property type="match status" value="1"/>
</dbReference>
<dbReference type="Pfam" id="PF01593">
    <property type="entry name" value="Amino_oxidase"/>
    <property type="match status" value="1"/>
</dbReference>
<evidence type="ECO:0000256" key="6">
    <source>
        <dbReference type="ARBA" id="ARBA00022827"/>
    </source>
</evidence>
<feature type="domain" description="Amine oxidase" evidence="14">
    <location>
        <begin position="40"/>
        <end position="478"/>
    </location>
</feature>
<feature type="binding site" evidence="12">
    <location>
        <position position="370"/>
    </location>
    <ligand>
        <name>substrate</name>
    </ligand>
</feature>
<dbReference type="GO" id="GO:0008131">
    <property type="term" value="F:primary methylamine oxidase activity"/>
    <property type="evidence" value="ECO:0007669"/>
    <property type="project" value="TreeGrafter"/>
</dbReference>
<organism evidence="15">
    <name type="scientific">Haliotis discus hannai</name>
    <name type="common">Japanese abalone</name>
    <dbReference type="NCBI Taxonomy" id="42344"/>
    <lineage>
        <taxon>Eukaryota</taxon>
        <taxon>Metazoa</taxon>
        <taxon>Spiralia</taxon>
        <taxon>Lophotrochozoa</taxon>
        <taxon>Mollusca</taxon>
        <taxon>Gastropoda</taxon>
        <taxon>Vetigastropoda</taxon>
        <taxon>Lepetellida</taxon>
        <taxon>Haliotoidea</taxon>
        <taxon>Haliotidae</taxon>
        <taxon>Haliotis</taxon>
    </lineage>
</organism>
<feature type="binding site" evidence="12">
    <location>
        <begin position="60"/>
        <end position="61"/>
    </location>
    <ligand>
        <name>FAD</name>
        <dbReference type="ChEBI" id="CHEBI:57692"/>
    </ligand>
</feature>
<dbReference type="SUPFAM" id="SSF51905">
    <property type="entry name" value="FAD/NAD(P)-binding domain"/>
    <property type="match status" value="1"/>
</dbReference>
<evidence type="ECO:0000256" key="3">
    <source>
        <dbReference type="ARBA" id="ARBA00005995"/>
    </source>
</evidence>
<protein>
    <recommendedName>
        <fullName evidence="13">Amine oxidase</fullName>
        <ecNumber evidence="13">1.4.3.-</ecNumber>
    </recommendedName>
</protein>
<dbReference type="GO" id="GO:0005741">
    <property type="term" value="C:mitochondrial outer membrane"/>
    <property type="evidence" value="ECO:0007669"/>
    <property type="project" value="UniProtKB-SubCell"/>
</dbReference>
<proteinExistence type="evidence at transcript level"/>
<evidence type="ECO:0000256" key="7">
    <source>
        <dbReference type="ARBA" id="ARBA00022989"/>
    </source>
</evidence>
<dbReference type="InterPro" id="IPR002937">
    <property type="entry name" value="Amino_oxidase"/>
</dbReference>
<comment type="catalytic activity">
    <reaction evidence="11">
        <text>a secondary aliphatic amine + O2 + H2O = a primary amine + an aldehyde + H2O2</text>
        <dbReference type="Rhea" id="RHEA:26414"/>
        <dbReference type="ChEBI" id="CHEBI:15377"/>
        <dbReference type="ChEBI" id="CHEBI:15379"/>
        <dbReference type="ChEBI" id="CHEBI:16240"/>
        <dbReference type="ChEBI" id="CHEBI:17478"/>
        <dbReference type="ChEBI" id="CHEBI:58855"/>
        <dbReference type="ChEBI" id="CHEBI:65296"/>
        <dbReference type="EC" id="1.4.3.4"/>
    </reaction>
</comment>
<feature type="binding site" evidence="12">
    <location>
        <position position="454"/>
    </location>
    <ligand>
        <name>FAD</name>
        <dbReference type="ChEBI" id="CHEBI:57692"/>
    </ligand>
</feature>
<dbReference type="Gene3D" id="6.10.250.130">
    <property type="match status" value="1"/>
</dbReference>
<feature type="binding site" evidence="12">
    <location>
        <position position="41"/>
    </location>
    <ligand>
        <name>FAD</name>
        <dbReference type="ChEBI" id="CHEBI:57692"/>
    </ligand>
</feature>
<evidence type="ECO:0000256" key="8">
    <source>
        <dbReference type="ARBA" id="ARBA00023002"/>
    </source>
</evidence>
<evidence type="ECO:0000256" key="2">
    <source>
        <dbReference type="ARBA" id="ARBA00004362"/>
    </source>
</evidence>
<keyword evidence="10" id="KW-0472">Membrane</keyword>
<dbReference type="Gene3D" id="1.10.405.10">
    <property type="entry name" value="Guanine Nucleotide Dissociation Inhibitor, domain 1"/>
    <property type="match status" value="1"/>
</dbReference>
<keyword evidence="5" id="KW-0812">Transmembrane</keyword>
<evidence type="ECO:0000256" key="5">
    <source>
        <dbReference type="ARBA" id="ARBA00022692"/>
    </source>
</evidence>
<dbReference type="InterPro" id="IPR001613">
    <property type="entry name" value="Flavin_amine_oxidase"/>
</dbReference>
<dbReference type="PRINTS" id="PR00757">
    <property type="entry name" value="AMINEOXDASEF"/>
</dbReference>
<evidence type="ECO:0000256" key="12">
    <source>
        <dbReference type="PIRSR" id="PIRSR601613-1"/>
    </source>
</evidence>
<evidence type="ECO:0000256" key="1">
    <source>
        <dbReference type="ARBA" id="ARBA00001974"/>
    </source>
</evidence>
<feature type="binding site" evidence="12">
    <location>
        <position position="262"/>
    </location>
    <ligand>
        <name>FAD</name>
        <dbReference type="ChEBI" id="CHEBI:57692"/>
    </ligand>
</feature>
<dbReference type="AlphaFoldDB" id="A0A977R1B8"/>
<keyword evidence="8 13" id="KW-0560">Oxidoreductase</keyword>
<keyword evidence="9" id="KW-0496">Mitochondrion</keyword>
<reference evidence="15" key="1">
    <citation type="submission" date="2022-05" db="EMBL/GenBank/DDBJ databases">
        <authorList>
            <person name="Gao X."/>
            <person name="Ke C."/>
        </authorList>
    </citation>
    <scope>NUCLEOTIDE SEQUENCE</scope>
</reference>
<keyword evidence="7" id="KW-1133">Transmembrane helix</keyword>
<dbReference type="FunFam" id="1.10.405.10:FF:000005">
    <property type="entry name" value="Amine oxidase [flavin-containing]"/>
    <property type="match status" value="1"/>
</dbReference>
<dbReference type="PANTHER" id="PTHR43563">
    <property type="entry name" value="AMINE OXIDASE"/>
    <property type="match status" value="1"/>
</dbReference>
<comment type="subcellular location">
    <subcellularLocation>
        <location evidence="2">Mitochondrion outer membrane</location>
        <topology evidence="2">Single-pass type IV membrane protein</topology>
        <orientation evidence="2">Cytoplasmic side</orientation>
    </subcellularLocation>
</comment>
<dbReference type="GO" id="GO:0009308">
    <property type="term" value="P:amine metabolic process"/>
    <property type="evidence" value="ECO:0007669"/>
    <property type="project" value="UniProtKB-ARBA"/>
</dbReference>
<dbReference type="InterPro" id="IPR036188">
    <property type="entry name" value="FAD/NAD-bd_sf"/>
</dbReference>
<dbReference type="Gene3D" id="3.50.50.60">
    <property type="entry name" value="FAD/NAD(P)-binding domain"/>
    <property type="match status" value="1"/>
</dbReference>